<gene>
    <name evidence="2" type="ORF">A2261_01455</name>
</gene>
<accession>A0A1F6NKT3</accession>
<protein>
    <submittedName>
        <fullName evidence="2">Uncharacterized protein</fullName>
    </submittedName>
</protein>
<organism evidence="2 3">
    <name type="scientific">Candidatus Magasanikbacteria bacterium RIFOXYA2_FULL_44_8</name>
    <dbReference type="NCBI Taxonomy" id="1798696"/>
    <lineage>
        <taxon>Bacteria</taxon>
        <taxon>Candidatus Magasanikiibacteriota</taxon>
    </lineage>
</organism>
<keyword evidence="1" id="KW-0472">Membrane</keyword>
<keyword evidence="1" id="KW-0812">Transmembrane</keyword>
<evidence type="ECO:0000256" key="1">
    <source>
        <dbReference type="SAM" id="Phobius"/>
    </source>
</evidence>
<evidence type="ECO:0000313" key="2">
    <source>
        <dbReference type="EMBL" id="OGH84479.1"/>
    </source>
</evidence>
<evidence type="ECO:0000313" key="3">
    <source>
        <dbReference type="Proteomes" id="UP000177803"/>
    </source>
</evidence>
<comment type="caution">
    <text evidence="2">The sequence shown here is derived from an EMBL/GenBank/DDBJ whole genome shotgun (WGS) entry which is preliminary data.</text>
</comment>
<feature type="transmembrane region" description="Helical" evidence="1">
    <location>
        <begin position="50"/>
        <end position="72"/>
    </location>
</feature>
<dbReference type="Proteomes" id="UP000177803">
    <property type="component" value="Unassembled WGS sequence"/>
</dbReference>
<keyword evidence="1" id="KW-1133">Transmembrane helix</keyword>
<sequence>MSNNVINQPIKPIAKPVVKKSTFEKYQDPEGELTTGKFKFEFWYARNKILLYRLAVVGLIVFLVINFAYSILTFGNYLIFGVNNDNLLYQQLSVFPNYTGLQPHYSAQILQVLGVHIVPGGVKKTDLVAEVANPNEKFIANFTYYFITNGVATEKKSATILPTQTALVPLLGIEGADSPSSADLIIEDVRWSRISNHLISDVAVWQNERLNFLISDFQFIAAGNQEGFPNAHAIRFKIDNASPFGYKEAKFYVGLYQEQILTGVIPVVVANFVALEKRDIDLRGFAPNMFANQIKLYPDINLYNSEIYLPPPK</sequence>
<dbReference type="AlphaFoldDB" id="A0A1F6NKT3"/>
<proteinExistence type="predicted"/>
<dbReference type="EMBL" id="MFQR01000017">
    <property type="protein sequence ID" value="OGH84479.1"/>
    <property type="molecule type" value="Genomic_DNA"/>
</dbReference>
<reference evidence="2 3" key="1">
    <citation type="journal article" date="2016" name="Nat. Commun.">
        <title>Thousands of microbial genomes shed light on interconnected biogeochemical processes in an aquifer system.</title>
        <authorList>
            <person name="Anantharaman K."/>
            <person name="Brown C.T."/>
            <person name="Hug L.A."/>
            <person name="Sharon I."/>
            <person name="Castelle C.J."/>
            <person name="Probst A.J."/>
            <person name="Thomas B.C."/>
            <person name="Singh A."/>
            <person name="Wilkins M.J."/>
            <person name="Karaoz U."/>
            <person name="Brodie E.L."/>
            <person name="Williams K.H."/>
            <person name="Hubbard S.S."/>
            <person name="Banfield J.F."/>
        </authorList>
    </citation>
    <scope>NUCLEOTIDE SEQUENCE [LARGE SCALE GENOMIC DNA]</scope>
</reference>
<name>A0A1F6NKT3_9BACT</name>